<dbReference type="AlphaFoldDB" id="H2YR18"/>
<evidence type="ECO:0000256" key="7">
    <source>
        <dbReference type="PROSITE-ProRule" id="PRU00221"/>
    </source>
</evidence>
<dbReference type="SUPFAM" id="SSF50978">
    <property type="entry name" value="WD40 repeat-like"/>
    <property type="match status" value="1"/>
</dbReference>
<dbReference type="Ensembl" id="ENSCSAVT00000007881.1">
    <property type="protein sequence ID" value="ENSCSAVP00000007778.1"/>
    <property type="gene ID" value="ENSCSAVG00000004647.1"/>
</dbReference>
<dbReference type="InterPro" id="IPR015943">
    <property type="entry name" value="WD40/YVTN_repeat-like_dom_sf"/>
</dbReference>
<dbReference type="InParanoid" id="H2YR18"/>
<dbReference type="PANTHER" id="PTHR10971">
    <property type="entry name" value="MRNA EXPORT FACTOR AND BUB3"/>
    <property type="match status" value="1"/>
</dbReference>
<dbReference type="InterPro" id="IPR036322">
    <property type="entry name" value="WD40_repeat_dom_sf"/>
</dbReference>
<evidence type="ECO:0000256" key="2">
    <source>
        <dbReference type="ARBA" id="ARBA00007830"/>
    </source>
</evidence>
<dbReference type="PROSITE" id="PS50082">
    <property type="entry name" value="WD_REPEATS_2"/>
    <property type="match status" value="1"/>
</dbReference>
<dbReference type="InterPro" id="IPR019775">
    <property type="entry name" value="WD40_repeat_CS"/>
</dbReference>
<reference evidence="8" key="3">
    <citation type="submission" date="2025-09" db="UniProtKB">
        <authorList>
            <consortium name="Ensembl"/>
        </authorList>
    </citation>
    <scope>IDENTIFICATION</scope>
</reference>
<accession>H2YR18</accession>
<protein>
    <recommendedName>
        <fullName evidence="5">Rae1 protein homolog</fullName>
    </recommendedName>
    <alternativeName>
        <fullName evidence="6">mRNA-associated protein mrnp 41</fullName>
    </alternativeName>
</protein>
<keyword evidence="4" id="KW-0677">Repeat</keyword>
<comment type="subcellular location">
    <subcellularLocation>
        <location evidence="1">Cytoplasm</location>
        <location evidence="1">Cytoskeleton</location>
        <location evidence="1">Spindle pole</location>
    </subcellularLocation>
</comment>
<sequence length="305" mass="33800">YDCKWIPRSARFVTLGSHPRGTGSINVFEINHRELQVVKEFECPTSLKCGTFAASSLQSRNLATGDFKGKLSVWDLDTMKTTYSTDAHSEIINSIDGVGGLGIGEGAPEIVTGSRDGSVKVWDVRQKDTPVACMEPEEGEDKRDCWSVANEDRCVCAGYDNGDVKMFDLRTMALKWETNVKNGVCCVEFDRKDIAMNKLVVSSLEGKFKVFDVRTLNPKSGFTSLTEKAHKSTVWLARHLPQNRDVFMTTGGAGSLSLWKYDLQYLQNSTISTQPVCGFDWSPDKLGLCVTVAFDQALRVLIVTK</sequence>
<evidence type="ECO:0000256" key="5">
    <source>
        <dbReference type="ARBA" id="ARBA00030954"/>
    </source>
</evidence>
<evidence type="ECO:0000256" key="3">
    <source>
        <dbReference type="ARBA" id="ARBA00022574"/>
    </source>
</evidence>
<dbReference type="GO" id="GO:0000922">
    <property type="term" value="C:spindle pole"/>
    <property type="evidence" value="ECO:0007669"/>
    <property type="project" value="UniProtKB-SubCell"/>
</dbReference>
<dbReference type="SMART" id="SM00320">
    <property type="entry name" value="WD40"/>
    <property type="match status" value="6"/>
</dbReference>
<reference evidence="9" key="1">
    <citation type="submission" date="2003-08" db="EMBL/GenBank/DDBJ databases">
        <authorList>
            <person name="Birren B."/>
            <person name="Nusbaum C."/>
            <person name="Abebe A."/>
            <person name="Abouelleil A."/>
            <person name="Adekoya E."/>
            <person name="Ait-zahra M."/>
            <person name="Allen N."/>
            <person name="Allen T."/>
            <person name="An P."/>
            <person name="Anderson M."/>
            <person name="Anderson S."/>
            <person name="Arachchi H."/>
            <person name="Armbruster J."/>
            <person name="Bachantsang P."/>
            <person name="Baldwin J."/>
            <person name="Barry A."/>
            <person name="Bayul T."/>
            <person name="Blitshsteyn B."/>
            <person name="Bloom T."/>
            <person name="Blye J."/>
            <person name="Boguslavskiy L."/>
            <person name="Borowsky M."/>
            <person name="Boukhgalter B."/>
            <person name="Brunache A."/>
            <person name="Butler J."/>
            <person name="Calixte N."/>
            <person name="Calvo S."/>
            <person name="Camarata J."/>
            <person name="Campo K."/>
            <person name="Chang J."/>
            <person name="Cheshatsang Y."/>
            <person name="Citroen M."/>
            <person name="Collymore A."/>
            <person name="Considine T."/>
            <person name="Cook A."/>
            <person name="Cooke P."/>
            <person name="Corum B."/>
            <person name="Cuomo C."/>
            <person name="David R."/>
            <person name="Dawoe T."/>
            <person name="Degray S."/>
            <person name="Dodge S."/>
            <person name="Dooley K."/>
            <person name="Dorje P."/>
            <person name="Dorjee K."/>
            <person name="Dorris L."/>
            <person name="Duffey N."/>
            <person name="Dupes A."/>
            <person name="Elkins T."/>
            <person name="Engels R."/>
            <person name="Erickson J."/>
            <person name="Farina A."/>
            <person name="Faro S."/>
            <person name="Ferreira P."/>
            <person name="Fischer H."/>
            <person name="Fitzgerald M."/>
            <person name="Foley K."/>
            <person name="Gage D."/>
            <person name="Galagan J."/>
            <person name="Gearin G."/>
            <person name="Gnerre S."/>
            <person name="Gnirke A."/>
            <person name="Goyette A."/>
            <person name="Graham J."/>
            <person name="Grandbois E."/>
            <person name="Gyaltsen K."/>
            <person name="Hafez N."/>
            <person name="Hagopian D."/>
            <person name="Hagos B."/>
            <person name="Hall J."/>
            <person name="Hatcher B."/>
            <person name="Heller A."/>
            <person name="Higgins H."/>
            <person name="Honan T."/>
            <person name="Horn A."/>
            <person name="Houde N."/>
            <person name="Hughes L."/>
            <person name="Hulme W."/>
            <person name="Husby E."/>
            <person name="Iliev I."/>
            <person name="Jaffe D."/>
            <person name="Jones C."/>
            <person name="Kamal M."/>
            <person name="Kamat A."/>
            <person name="Kamvysselis M."/>
            <person name="Karlsson E."/>
            <person name="Kells C."/>
            <person name="Kieu A."/>
            <person name="Kisner P."/>
            <person name="Kodira C."/>
            <person name="Kulbokas E."/>
            <person name="Labutti K."/>
            <person name="Lama D."/>
            <person name="Landers T."/>
            <person name="Leger J."/>
            <person name="Levine S."/>
            <person name="Lewis D."/>
            <person name="Lewis T."/>
            <person name="Lindblad-toh K."/>
            <person name="Liu X."/>
            <person name="Lokyitsang T."/>
            <person name="Lokyitsang Y."/>
            <person name="Lucien O."/>
            <person name="Lui A."/>
            <person name="Ma L.J."/>
            <person name="Mabbitt R."/>
            <person name="Macdonald J."/>
            <person name="Maclean C."/>
            <person name="Major J."/>
            <person name="Manning J."/>
            <person name="Marabella R."/>
            <person name="Maru K."/>
            <person name="Matthews C."/>
            <person name="Mauceli E."/>
            <person name="Mccarthy M."/>
            <person name="Mcdonough S."/>
            <person name="Mcghee T."/>
            <person name="Meldrim J."/>
            <person name="Meneus L."/>
            <person name="Mesirov J."/>
            <person name="Mihalev A."/>
            <person name="Mihova T."/>
            <person name="Mikkelsen T."/>
            <person name="Mlenga V."/>
            <person name="Moru K."/>
            <person name="Mozes J."/>
            <person name="Mulrain L."/>
            <person name="Munson G."/>
            <person name="Naylor J."/>
            <person name="Newes C."/>
            <person name="Nguyen C."/>
            <person name="Nguyen N."/>
            <person name="Nguyen T."/>
            <person name="Nicol R."/>
            <person name="Nielsen C."/>
            <person name="Nizzari M."/>
            <person name="Norbu C."/>
            <person name="Norbu N."/>
            <person name="O'donnell P."/>
            <person name="Okoawo O."/>
            <person name="O'leary S."/>
            <person name="Omotosho B."/>
            <person name="O'neill K."/>
            <person name="Osman S."/>
            <person name="Parker S."/>
            <person name="Perrin D."/>
            <person name="Phunkhang P."/>
            <person name="Piqani B."/>
            <person name="Purcell S."/>
            <person name="Rachupka T."/>
            <person name="Ramasamy U."/>
            <person name="Rameau R."/>
            <person name="Ray V."/>
            <person name="Raymond C."/>
            <person name="Retta R."/>
            <person name="Richardson S."/>
            <person name="Rise C."/>
            <person name="Rodriguez J."/>
            <person name="Rogers J."/>
            <person name="Rogov P."/>
            <person name="Rutman M."/>
            <person name="Schupbach R."/>
            <person name="Seaman C."/>
            <person name="Settipalli S."/>
            <person name="Sharpe T."/>
            <person name="Sheridan J."/>
            <person name="Sherpa N."/>
            <person name="Shi J."/>
            <person name="Smirnov S."/>
            <person name="Smith C."/>
            <person name="Sougnez C."/>
            <person name="Spencer B."/>
            <person name="Stalker J."/>
            <person name="Stange-thomann N."/>
            <person name="Stavropoulos S."/>
            <person name="Stetson K."/>
            <person name="Stone C."/>
            <person name="Stone S."/>
            <person name="Stubbs M."/>
            <person name="Talamas J."/>
            <person name="Tchuinga P."/>
            <person name="Tenzing P."/>
            <person name="Tesfaye S."/>
            <person name="Theodore J."/>
            <person name="Thoulutsang Y."/>
            <person name="Topham K."/>
            <person name="Towey S."/>
            <person name="Tsamla T."/>
            <person name="Tsomo N."/>
            <person name="Vallee D."/>
            <person name="Vassiliev H."/>
            <person name="Venkataraman V."/>
            <person name="Vinson J."/>
            <person name="Vo A."/>
            <person name="Wade C."/>
            <person name="Wang S."/>
            <person name="Wangchuk T."/>
            <person name="Wangdi T."/>
            <person name="Whittaker C."/>
            <person name="Wilkinson J."/>
            <person name="Wu Y."/>
            <person name="Wyman D."/>
            <person name="Yadav S."/>
            <person name="Yang S."/>
            <person name="Yang X."/>
            <person name="Yeager S."/>
            <person name="Yee E."/>
            <person name="Young G."/>
            <person name="Zainoun J."/>
            <person name="Zembeck L."/>
            <person name="Zimmer A."/>
            <person name="Zody M."/>
            <person name="Lander E."/>
        </authorList>
    </citation>
    <scope>NUCLEOTIDE SEQUENCE [LARGE SCALE GENOMIC DNA]</scope>
</reference>
<evidence type="ECO:0000313" key="9">
    <source>
        <dbReference type="Proteomes" id="UP000007875"/>
    </source>
</evidence>
<dbReference type="GeneTree" id="ENSGT00950000183091"/>
<organism evidence="8 9">
    <name type="scientific">Ciona savignyi</name>
    <name type="common">Pacific transparent sea squirt</name>
    <dbReference type="NCBI Taxonomy" id="51511"/>
    <lineage>
        <taxon>Eukaryota</taxon>
        <taxon>Metazoa</taxon>
        <taxon>Chordata</taxon>
        <taxon>Tunicata</taxon>
        <taxon>Ascidiacea</taxon>
        <taxon>Phlebobranchia</taxon>
        <taxon>Cionidae</taxon>
        <taxon>Ciona</taxon>
    </lineage>
</organism>
<feature type="repeat" description="WD" evidence="7">
    <location>
        <begin position="110"/>
        <end position="132"/>
    </location>
</feature>
<evidence type="ECO:0000313" key="8">
    <source>
        <dbReference type="Ensembl" id="ENSCSAVP00000007778.1"/>
    </source>
</evidence>
<keyword evidence="9" id="KW-1185">Reference proteome</keyword>
<dbReference type="Pfam" id="PF00400">
    <property type="entry name" value="WD40"/>
    <property type="match status" value="1"/>
</dbReference>
<dbReference type="Gene3D" id="2.130.10.10">
    <property type="entry name" value="YVTN repeat-like/Quinoprotein amine dehydrogenase"/>
    <property type="match status" value="1"/>
</dbReference>
<reference evidence="8" key="2">
    <citation type="submission" date="2025-08" db="UniProtKB">
        <authorList>
            <consortium name="Ensembl"/>
        </authorList>
    </citation>
    <scope>IDENTIFICATION</scope>
</reference>
<evidence type="ECO:0000256" key="1">
    <source>
        <dbReference type="ARBA" id="ARBA00004647"/>
    </source>
</evidence>
<evidence type="ECO:0000256" key="4">
    <source>
        <dbReference type="ARBA" id="ARBA00022737"/>
    </source>
</evidence>
<dbReference type="STRING" id="51511.ENSCSAVP00000007778"/>
<dbReference type="eggNOG" id="ENOG502QRKB">
    <property type="taxonomic scope" value="Eukaryota"/>
</dbReference>
<dbReference type="InterPro" id="IPR001680">
    <property type="entry name" value="WD40_rpt"/>
</dbReference>
<evidence type="ECO:0000256" key="6">
    <source>
        <dbReference type="ARBA" id="ARBA00031875"/>
    </source>
</evidence>
<dbReference type="HOGENOM" id="CLU_062543_0_0_1"/>
<name>H2YR18_CIOSA</name>
<dbReference type="FunCoup" id="H2YR18">
    <property type="interactions" value="136"/>
</dbReference>
<keyword evidence="3 7" id="KW-0853">WD repeat</keyword>
<dbReference type="Proteomes" id="UP000007875">
    <property type="component" value="Unassembled WGS sequence"/>
</dbReference>
<comment type="similarity">
    <text evidence="2">Belongs to the WD repeat rae1 family.</text>
</comment>
<dbReference type="PROSITE" id="PS00678">
    <property type="entry name" value="WD_REPEATS_1"/>
    <property type="match status" value="1"/>
</dbReference>
<dbReference type="OMA" id="CLWKYNY"/>
<proteinExistence type="inferred from homology"/>